<name>A0ABT5KSK6_9BURK</name>
<sequence>MNNFGKSLKNEMTTSQITNCLFVLMLGSINLSANAETLPALVWLLPGSIYRWTTNLSLAKKSQEETLPERIASIYCNPSNGYMDDCGVRYVEDWVLDPVQYYVNGVSLNWKRDYERYDYSGKTIYRRQFSVPGQGVCVGEDGLTYGPIQHVVNTSANGSVSLTEFCQNLKHQDLPDPKDCPKSNPIQSMHLMVIKFKKSKIMWGQEKIS</sequence>
<protein>
    <submittedName>
        <fullName evidence="1">Uncharacterized protein</fullName>
    </submittedName>
</protein>
<evidence type="ECO:0000313" key="2">
    <source>
        <dbReference type="Proteomes" id="UP001219862"/>
    </source>
</evidence>
<evidence type="ECO:0000313" key="1">
    <source>
        <dbReference type="EMBL" id="MDC8785895.1"/>
    </source>
</evidence>
<proteinExistence type="predicted"/>
<comment type="caution">
    <text evidence="1">The sequence shown here is derived from an EMBL/GenBank/DDBJ whole genome shotgun (WGS) entry which is preliminary data.</text>
</comment>
<accession>A0ABT5KSK6</accession>
<gene>
    <name evidence="1" type="ORF">PRZ01_11905</name>
</gene>
<dbReference type="EMBL" id="JAQQXS010000009">
    <property type="protein sequence ID" value="MDC8785895.1"/>
    <property type="molecule type" value="Genomic_DNA"/>
</dbReference>
<organism evidence="1 2">
    <name type="scientific">Roseateles koreensis</name>
    <dbReference type="NCBI Taxonomy" id="2987526"/>
    <lineage>
        <taxon>Bacteria</taxon>
        <taxon>Pseudomonadati</taxon>
        <taxon>Pseudomonadota</taxon>
        <taxon>Betaproteobacteria</taxon>
        <taxon>Burkholderiales</taxon>
        <taxon>Sphaerotilaceae</taxon>
        <taxon>Roseateles</taxon>
    </lineage>
</organism>
<dbReference type="RefSeq" id="WP_273597004.1">
    <property type="nucleotide sequence ID" value="NZ_JAQQXS010000009.1"/>
</dbReference>
<dbReference type="Proteomes" id="UP001219862">
    <property type="component" value="Unassembled WGS sequence"/>
</dbReference>
<reference evidence="1 2" key="1">
    <citation type="submission" date="2022-10" db="EMBL/GenBank/DDBJ databases">
        <title>paucibacter sp. hw8 Genome sequencing.</title>
        <authorList>
            <person name="Park S."/>
        </authorList>
    </citation>
    <scope>NUCLEOTIDE SEQUENCE [LARGE SCALE GENOMIC DNA]</scope>
    <source>
        <strain evidence="2">hw8</strain>
    </source>
</reference>
<keyword evidence="2" id="KW-1185">Reference proteome</keyword>